<dbReference type="OrthoDB" id="3994601at2759"/>
<dbReference type="AlphaFoldDB" id="A0A9P8PHQ9"/>
<feature type="compositionally biased region" description="Low complexity" evidence="1">
    <location>
        <begin position="173"/>
        <end position="185"/>
    </location>
</feature>
<accession>A0A9P8PHQ9</accession>
<keyword evidence="4" id="KW-1185">Reference proteome</keyword>
<evidence type="ECO:0000259" key="2">
    <source>
        <dbReference type="Pfam" id="PF09816"/>
    </source>
</evidence>
<organism evidence="3 4">
    <name type="scientific">Ogataea philodendri</name>
    <dbReference type="NCBI Taxonomy" id="1378263"/>
    <lineage>
        <taxon>Eukaryota</taxon>
        <taxon>Fungi</taxon>
        <taxon>Dikarya</taxon>
        <taxon>Ascomycota</taxon>
        <taxon>Saccharomycotina</taxon>
        <taxon>Pichiomycetes</taxon>
        <taxon>Pichiales</taxon>
        <taxon>Pichiaceae</taxon>
        <taxon>Ogataea</taxon>
    </lineage>
</organism>
<reference evidence="3" key="1">
    <citation type="journal article" date="2021" name="Open Biol.">
        <title>Shared evolutionary footprints suggest mitochondrial oxidative damage underlies multiple complex I losses in fungi.</title>
        <authorList>
            <person name="Schikora-Tamarit M.A."/>
            <person name="Marcet-Houben M."/>
            <person name="Nosek J."/>
            <person name="Gabaldon T."/>
        </authorList>
    </citation>
    <scope>NUCLEOTIDE SEQUENCE</scope>
    <source>
        <strain evidence="3">CBS6075</strain>
    </source>
</reference>
<gene>
    <name evidence="3" type="ORF">OGAPHI_000036</name>
</gene>
<evidence type="ECO:0000256" key="1">
    <source>
        <dbReference type="SAM" id="MobiDB-lite"/>
    </source>
</evidence>
<dbReference type="InterPro" id="IPR019194">
    <property type="entry name" value="Tscrpt_elong_fac_Eaf_N"/>
</dbReference>
<reference evidence="3" key="2">
    <citation type="submission" date="2021-01" db="EMBL/GenBank/DDBJ databases">
        <authorList>
            <person name="Schikora-Tamarit M.A."/>
        </authorList>
    </citation>
    <scope>NUCLEOTIDE SEQUENCE</scope>
    <source>
        <strain evidence="3">CBS6075</strain>
    </source>
</reference>
<name>A0A9P8PHQ9_9ASCO</name>
<dbReference type="Proteomes" id="UP000769157">
    <property type="component" value="Unassembled WGS sequence"/>
</dbReference>
<dbReference type="EMBL" id="JAEUBE010000042">
    <property type="protein sequence ID" value="KAH3671850.1"/>
    <property type="molecule type" value="Genomic_DNA"/>
</dbReference>
<feature type="region of interest" description="Disordered" evidence="1">
    <location>
        <begin position="100"/>
        <end position="185"/>
    </location>
</feature>
<feature type="compositionally biased region" description="Low complexity" evidence="1">
    <location>
        <begin position="142"/>
        <end position="158"/>
    </location>
</feature>
<protein>
    <recommendedName>
        <fullName evidence="2">Transcription elongation factor Eaf N-terminal domain-containing protein</fullName>
    </recommendedName>
</protein>
<evidence type="ECO:0000313" key="3">
    <source>
        <dbReference type="EMBL" id="KAH3671850.1"/>
    </source>
</evidence>
<proteinExistence type="predicted"/>
<feature type="domain" description="Transcription elongation factor Eaf N-terminal" evidence="2">
    <location>
        <begin position="16"/>
        <end position="65"/>
    </location>
</feature>
<sequence length="185" mass="20761">MVRHENEYFLSSSARDGTGKLFFEGKMLPAGHGHSDYVLLFDETDRRFRLEKLDGVIKMSKSREPEKIQKRIETILRHPAPQPSIKKESAVIKKRTVLSKPTVSRVSKPAKPVGKRIPALFKPQKLAKTADKRPLNRIPSRTGSQSSSQTGPPDTPTDQDADFDKAFDEAMGDLTDLTELTSEEE</sequence>
<dbReference type="Pfam" id="PF09816">
    <property type="entry name" value="EAF"/>
    <property type="match status" value="1"/>
</dbReference>
<comment type="caution">
    <text evidence="3">The sequence shown here is derived from an EMBL/GenBank/DDBJ whole genome shotgun (WGS) entry which is preliminary data.</text>
</comment>
<dbReference type="GeneID" id="70232004"/>
<dbReference type="RefSeq" id="XP_046064965.1">
    <property type="nucleotide sequence ID" value="XM_046204806.1"/>
</dbReference>
<evidence type="ECO:0000313" key="4">
    <source>
        <dbReference type="Proteomes" id="UP000769157"/>
    </source>
</evidence>